<feature type="domain" description="Nudix hydrolase" evidence="1">
    <location>
        <begin position="44"/>
        <end position="182"/>
    </location>
</feature>
<dbReference type="InterPro" id="IPR045121">
    <property type="entry name" value="CoAse"/>
</dbReference>
<evidence type="ECO:0000313" key="2">
    <source>
        <dbReference type="EMBL" id="KAL0954697.1"/>
    </source>
</evidence>
<dbReference type="EMBL" id="JASNQZ010000007">
    <property type="protein sequence ID" value="KAL0954697.1"/>
    <property type="molecule type" value="Genomic_DNA"/>
</dbReference>
<reference evidence="3" key="1">
    <citation type="submission" date="2024-06" db="EMBL/GenBank/DDBJ databases">
        <title>Multi-omics analyses provide insights into the biosynthesis of the anticancer antibiotic pleurotin in Hohenbuehelia grisea.</title>
        <authorList>
            <person name="Weaver J.A."/>
            <person name="Alberti F."/>
        </authorList>
    </citation>
    <scope>NUCLEOTIDE SEQUENCE [LARGE SCALE GENOMIC DNA]</scope>
    <source>
        <strain evidence="3">T-177</strain>
    </source>
</reference>
<dbReference type="SUPFAM" id="SSF55811">
    <property type="entry name" value="Nudix"/>
    <property type="match status" value="1"/>
</dbReference>
<protein>
    <recommendedName>
        <fullName evidence="1">Nudix hydrolase domain-containing protein</fullName>
    </recommendedName>
</protein>
<dbReference type="InterPro" id="IPR000086">
    <property type="entry name" value="NUDIX_hydrolase_dom"/>
</dbReference>
<gene>
    <name evidence="2" type="ORF">HGRIS_003646</name>
</gene>
<sequence>MKLPTIHPTPVSALDSLTEKTRQGIERLNNYTPQESPIDFPPQTKLASVLVLLYERAGGLRVLLTTRSKALRTHAGQTALPGGKVDETDVDLAHTALREAHEEVALPMKCPHIHPLCFLEPFISLHGLLVTPVVALLTELAVLDQLKASEHEVDAIFDHPLEAILDPSLARGEPLADAGGENWPYTSDVHDTTDSQVTILNNHTYRMHRFRSVASPIKGLTADILIKVAEITYGKGTVYERFAPGQIHGYEAVAAVMGSSNQSHNLPSAYAS</sequence>
<accession>A0ABR3JGP4</accession>
<name>A0ABR3JGP4_9AGAR</name>
<evidence type="ECO:0000313" key="3">
    <source>
        <dbReference type="Proteomes" id="UP001556367"/>
    </source>
</evidence>
<dbReference type="PROSITE" id="PS51462">
    <property type="entry name" value="NUDIX"/>
    <property type="match status" value="1"/>
</dbReference>
<dbReference type="InterPro" id="IPR015797">
    <property type="entry name" value="NUDIX_hydrolase-like_dom_sf"/>
</dbReference>
<dbReference type="PANTHER" id="PTHR12992">
    <property type="entry name" value="NUDIX HYDROLASE"/>
    <property type="match status" value="1"/>
</dbReference>
<comment type="caution">
    <text evidence="2">The sequence shown here is derived from an EMBL/GenBank/DDBJ whole genome shotgun (WGS) entry which is preliminary data.</text>
</comment>
<dbReference type="Proteomes" id="UP001556367">
    <property type="component" value="Unassembled WGS sequence"/>
</dbReference>
<keyword evidence="3" id="KW-1185">Reference proteome</keyword>
<dbReference type="Gene3D" id="3.90.79.10">
    <property type="entry name" value="Nucleoside Triphosphate Pyrophosphohydrolase"/>
    <property type="match status" value="1"/>
</dbReference>
<dbReference type="Pfam" id="PF00293">
    <property type="entry name" value="NUDIX"/>
    <property type="match status" value="1"/>
</dbReference>
<organism evidence="2 3">
    <name type="scientific">Hohenbuehelia grisea</name>
    <dbReference type="NCBI Taxonomy" id="104357"/>
    <lineage>
        <taxon>Eukaryota</taxon>
        <taxon>Fungi</taxon>
        <taxon>Dikarya</taxon>
        <taxon>Basidiomycota</taxon>
        <taxon>Agaricomycotina</taxon>
        <taxon>Agaricomycetes</taxon>
        <taxon>Agaricomycetidae</taxon>
        <taxon>Agaricales</taxon>
        <taxon>Pleurotineae</taxon>
        <taxon>Pleurotaceae</taxon>
        <taxon>Hohenbuehelia</taxon>
    </lineage>
</organism>
<evidence type="ECO:0000259" key="1">
    <source>
        <dbReference type="PROSITE" id="PS51462"/>
    </source>
</evidence>
<dbReference type="PANTHER" id="PTHR12992:SF45">
    <property type="entry name" value="NUDIX HYDROLASE DOMAIN-CONTAINING PROTEIN"/>
    <property type="match status" value="1"/>
</dbReference>
<dbReference type="CDD" id="cd03426">
    <property type="entry name" value="NUDIX_CoAse_Nudt7"/>
    <property type="match status" value="1"/>
</dbReference>
<proteinExistence type="predicted"/>